<gene>
    <name evidence="1" type="ORF">SPELUC_LOCUS8690</name>
</gene>
<dbReference type="Proteomes" id="UP000789366">
    <property type="component" value="Unassembled WGS sequence"/>
</dbReference>
<dbReference type="EMBL" id="CAJVPW010013387">
    <property type="protein sequence ID" value="CAG8644543.1"/>
    <property type="molecule type" value="Genomic_DNA"/>
</dbReference>
<protein>
    <submittedName>
        <fullName evidence="1">547_t:CDS:1</fullName>
    </submittedName>
</protein>
<reference evidence="1" key="1">
    <citation type="submission" date="2021-06" db="EMBL/GenBank/DDBJ databases">
        <authorList>
            <person name="Kallberg Y."/>
            <person name="Tangrot J."/>
            <person name="Rosling A."/>
        </authorList>
    </citation>
    <scope>NUCLEOTIDE SEQUENCE</scope>
    <source>
        <strain evidence="1">28 12/20/2015</strain>
    </source>
</reference>
<keyword evidence="2" id="KW-1185">Reference proteome</keyword>
<evidence type="ECO:0000313" key="1">
    <source>
        <dbReference type="EMBL" id="CAG8644543.1"/>
    </source>
</evidence>
<accession>A0ACA9NAP2</accession>
<sequence length="72" mass="8358">MGGRYRPWGLINSLLHYFPVEHMKEKGNELVIQEEGLKGDGNMNISEKTNEPSISEILKIYLDKFELAKYDE</sequence>
<comment type="caution">
    <text evidence="1">The sequence shown here is derived from an EMBL/GenBank/DDBJ whole genome shotgun (WGS) entry which is preliminary data.</text>
</comment>
<name>A0ACA9NAP2_9GLOM</name>
<organism evidence="1 2">
    <name type="scientific">Cetraspora pellucida</name>
    <dbReference type="NCBI Taxonomy" id="1433469"/>
    <lineage>
        <taxon>Eukaryota</taxon>
        <taxon>Fungi</taxon>
        <taxon>Fungi incertae sedis</taxon>
        <taxon>Mucoromycota</taxon>
        <taxon>Glomeromycotina</taxon>
        <taxon>Glomeromycetes</taxon>
        <taxon>Diversisporales</taxon>
        <taxon>Gigasporaceae</taxon>
        <taxon>Cetraspora</taxon>
    </lineage>
</organism>
<proteinExistence type="predicted"/>
<evidence type="ECO:0000313" key="2">
    <source>
        <dbReference type="Proteomes" id="UP000789366"/>
    </source>
</evidence>